<feature type="transmembrane region" description="Helical" evidence="7">
    <location>
        <begin position="91"/>
        <end position="109"/>
    </location>
</feature>
<protein>
    <recommendedName>
        <fullName evidence="10">Vesicle transport protein GOT1B</fullName>
    </recommendedName>
</protein>
<evidence type="ECO:0000256" key="3">
    <source>
        <dbReference type="ARBA" id="ARBA00022989"/>
    </source>
</evidence>
<evidence type="ECO:0008006" key="10">
    <source>
        <dbReference type="Google" id="ProtNLM"/>
    </source>
</evidence>
<name>A0AAW0U702_SCYPA</name>
<dbReference type="GO" id="GO:0005783">
    <property type="term" value="C:endoplasmic reticulum"/>
    <property type="evidence" value="ECO:0007669"/>
    <property type="project" value="TreeGrafter"/>
</dbReference>
<dbReference type="AlphaFoldDB" id="A0AAW0U702"/>
<dbReference type="InterPro" id="IPR045176">
    <property type="entry name" value="Got1"/>
</dbReference>
<dbReference type="PANTHER" id="PTHR21493:SF9">
    <property type="entry name" value="GOLGI TRANSPORT PROTEIN 1-RELATED"/>
    <property type="match status" value="1"/>
</dbReference>
<dbReference type="PANTHER" id="PTHR21493">
    <property type="entry name" value="CGI-141-RELATED/LIPASE CONTAINING PROTEIN"/>
    <property type="match status" value="1"/>
</dbReference>
<organism evidence="8 9">
    <name type="scientific">Scylla paramamosain</name>
    <name type="common">Mud crab</name>
    <dbReference type="NCBI Taxonomy" id="85552"/>
    <lineage>
        <taxon>Eukaryota</taxon>
        <taxon>Metazoa</taxon>
        <taxon>Ecdysozoa</taxon>
        <taxon>Arthropoda</taxon>
        <taxon>Crustacea</taxon>
        <taxon>Multicrustacea</taxon>
        <taxon>Malacostraca</taxon>
        <taxon>Eumalacostraca</taxon>
        <taxon>Eucarida</taxon>
        <taxon>Decapoda</taxon>
        <taxon>Pleocyemata</taxon>
        <taxon>Brachyura</taxon>
        <taxon>Eubrachyura</taxon>
        <taxon>Portunoidea</taxon>
        <taxon>Portunidae</taxon>
        <taxon>Portuninae</taxon>
        <taxon>Scylla</taxon>
    </lineage>
</organism>
<proteinExistence type="inferred from homology"/>
<evidence type="ECO:0000313" key="9">
    <source>
        <dbReference type="Proteomes" id="UP001487740"/>
    </source>
</evidence>
<evidence type="ECO:0000256" key="1">
    <source>
        <dbReference type="ARBA" id="ARBA00004653"/>
    </source>
</evidence>
<feature type="transmembrane region" description="Helical" evidence="7">
    <location>
        <begin position="12"/>
        <end position="30"/>
    </location>
</feature>
<evidence type="ECO:0000256" key="6">
    <source>
        <dbReference type="ARBA" id="ARBA00025799"/>
    </source>
</evidence>
<dbReference type="Proteomes" id="UP001487740">
    <property type="component" value="Unassembled WGS sequence"/>
</dbReference>
<sequence>MITITDTQKIGVGFVAFGVTFIFLGVILLFDKGLLAIGNILFLAGLAFVAGLERSFRFFFQRHKWKGSGAFFGGILTVLLGWPLIGMCIEVYGFIVLFSGFFPVAINFMRRVPVLGQLLNLPFISGVSPGVGGNVYGHSVSLTH</sequence>
<dbReference type="Pfam" id="PF04178">
    <property type="entry name" value="Got1"/>
    <property type="match status" value="1"/>
</dbReference>
<reference evidence="8 9" key="1">
    <citation type="submission" date="2023-03" db="EMBL/GenBank/DDBJ databases">
        <title>High-quality genome of Scylla paramamosain provides insights in environmental adaptation.</title>
        <authorList>
            <person name="Zhang L."/>
        </authorList>
    </citation>
    <scope>NUCLEOTIDE SEQUENCE [LARGE SCALE GENOMIC DNA]</scope>
    <source>
        <strain evidence="8">LZ_2023a</strain>
        <tissue evidence="8">Muscle</tissue>
    </source>
</reference>
<evidence type="ECO:0000256" key="7">
    <source>
        <dbReference type="SAM" id="Phobius"/>
    </source>
</evidence>
<dbReference type="GO" id="GO:0005829">
    <property type="term" value="C:cytosol"/>
    <property type="evidence" value="ECO:0007669"/>
    <property type="project" value="GOC"/>
</dbReference>
<dbReference type="GO" id="GO:0042147">
    <property type="term" value="P:retrograde transport, endosome to Golgi"/>
    <property type="evidence" value="ECO:0007669"/>
    <property type="project" value="InterPro"/>
</dbReference>
<dbReference type="GO" id="GO:0000139">
    <property type="term" value="C:Golgi membrane"/>
    <property type="evidence" value="ECO:0007669"/>
    <property type="project" value="UniProtKB-SubCell"/>
</dbReference>
<dbReference type="EMBL" id="JARAKH010000019">
    <property type="protein sequence ID" value="KAK8394552.1"/>
    <property type="molecule type" value="Genomic_DNA"/>
</dbReference>
<keyword evidence="4" id="KW-0333">Golgi apparatus</keyword>
<evidence type="ECO:0000313" key="8">
    <source>
        <dbReference type="EMBL" id="KAK8394552.1"/>
    </source>
</evidence>
<keyword evidence="5 7" id="KW-0472">Membrane</keyword>
<dbReference type="InterPro" id="IPR007305">
    <property type="entry name" value="Vesicle_transpt_Got1/SFT2"/>
</dbReference>
<keyword evidence="3 7" id="KW-1133">Transmembrane helix</keyword>
<comment type="caution">
    <text evidence="8">The sequence shown here is derived from an EMBL/GenBank/DDBJ whole genome shotgun (WGS) entry which is preliminary data.</text>
</comment>
<gene>
    <name evidence="8" type="ORF">O3P69_006600</name>
</gene>
<keyword evidence="2 7" id="KW-0812">Transmembrane</keyword>
<evidence type="ECO:0000256" key="5">
    <source>
        <dbReference type="ARBA" id="ARBA00023136"/>
    </source>
</evidence>
<feature type="transmembrane region" description="Helical" evidence="7">
    <location>
        <begin position="68"/>
        <end position="85"/>
    </location>
</feature>
<keyword evidence="9" id="KW-1185">Reference proteome</keyword>
<evidence type="ECO:0000256" key="2">
    <source>
        <dbReference type="ARBA" id="ARBA00022692"/>
    </source>
</evidence>
<accession>A0AAW0U702</accession>
<evidence type="ECO:0000256" key="4">
    <source>
        <dbReference type="ARBA" id="ARBA00023034"/>
    </source>
</evidence>
<comment type="similarity">
    <text evidence="6">Belongs to the GOT1 family.</text>
</comment>
<dbReference type="GO" id="GO:0006888">
    <property type="term" value="P:endoplasmic reticulum to Golgi vesicle-mediated transport"/>
    <property type="evidence" value="ECO:0007669"/>
    <property type="project" value="InterPro"/>
</dbReference>
<feature type="transmembrane region" description="Helical" evidence="7">
    <location>
        <begin position="36"/>
        <end position="56"/>
    </location>
</feature>
<comment type="subcellular location">
    <subcellularLocation>
        <location evidence="1">Golgi apparatus membrane</location>
        <topology evidence="1">Multi-pass membrane protein</topology>
    </subcellularLocation>
</comment>